<accession>A0A835A664</accession>
<comment type="caution">
    <text evidence="1">The sequence shown here is derived from an EMBL/GenBank/DDBJ whole genome shotgun (WGS) entry which is preliminary data.</text>
</comment>
<dbReference type="Proteomes" id="UP000636709">
    <property type="component" value="Unassembled WGS sequence"/>
</dbReference>
<name>A0A835A664_9POAL</name>
<protein>
    <submittedName>
        <fullName evidence="1">Uncharacterized protein</fullName>
    </submittedName>
</protein>
<proteinExistence type="predicted"/>
<gene>
    <name evidence="1" type="ORF">HU200_067342</name>
</gene>
<evidence type="ECO:0000313" key="2">
    <source>
        <dbReference type="Proteomes" id="UP000636709"/>
    </source>
</evidence>
<organism evidence="1 2">
    <name type="scientific">Digitaria exilis</name>
    <dbReference type="NCBI Taxonomy" id="1010633"/>
    <lineage>
        <taxon>Eukaryota</taxon>
        <taxon>Viridiplantae</taxon>
        <taxon>Streptophyta</taxon>
        <taxon>Embryophyta</taxon>
        <taxon>Tracheophyta</taxon>
        <taxon>Spermatophyta</taxon>
        <taxon>Magnoliopsida</taxon>
        <taxon>Liliopsida</taxon>
        <taxon>Poales</taxon>
        <taxon>Poaceae</taxon>
        <taxon>PACMAD clade</taxon>
        <taxon>Panicoideae</taxon>
        <taxon>Panicodae</taxon>
        <taxon>Paniceae</taxon>
        <taxon>Anthephorinae</taxon>
        <taxon>Digitaria</taxon>
    </lineage>
</organism>
<dbReference type="EMBL" id="JACEFO010003291">
    <property type="protein sequence ID" value="KAF8642421.1"/>
    <property type="molecule type" value="Genomic_DNA"/>
</dbReference>
<evidence type="ECO:0000313" key="1">
    <source>
        <dbReference type="EMBL" id="KAF8642421.1"/>
    </source>
</evidence>
<sequence length="25" mass="2916">MIYGLNWHGILLNALFQRIICLAEL</sequence>
<keyword evidence="2" id="KW-1185">Reference proteome</keyword>
<reference evidence="1" key="1">
    <citation type="submission" date="2020-07" db="EMBL/GenBank/DDBJ databases">
        <title>Genome sequence and genetic diversity analysis of an under-domesticated orphan crop, white fonio (Digitaria exilis).</title>
        <authorList>
            <person name="Bennetzen J.L."/>
            <person name="Chen S."/>
            <person name="Ma X."/>
            <person name="Wang X."/>
            <person name="Yssel A.E.J."/>
            <person name="Chaluvadi S.R."/>
            <person name="Johnson M."/>
            <person name="Gangashetty P."/>
            <person name="Hamidou F."/>
            <person name="Sanogo M.D."/>
            <person name="Zwaenepoel A."/>
            <person name="Wallace J."/>
            <person name="Van De Peer Y."/>
            <person name="Van Deynze A."/>
        </authorList>
    </citation>
    <scope>NUCLEOTIDE SEQUENCE</scope>
    <source>
        <tissue evidence="1">Leaves</tissue>
    </source>
</reference>
<dbReference type="AlphaFoldDB" id="A0A835A664"/>